<proteinExistence type="predicted"/>
<dbReference type="SUPFAM" id="SSF48403">
    <property type="entry name" value="Ankyrin repeat"/>
    <property type="match status" value="1"/>
</dbReference>
<sequence length="301" mass="34807">METEIDDNFFLACEKGIVSYAQEIYMRCRPNINSGEDFVFRHACRDGNLEMAKWLLSIPNSDVNINARNDNAFRSACRYGHLEIGKWLLSLPNNNIDINAENSKAFDVACRNGHVEIAKWLLSMSTNNIISIDMDWLFMCCCLRGHLETAKWLLSASDNNKWNININARDDDVFATSCWAGQFEIVEWLLSLHNNNIDINRLRGYSHYPGFPDGYIKIIKLLVGVYKISNEPINKIFQGYRSIVTVNEELVKYLFDNCYYPTNDNMIYGYVEYKRKEVAALDKIVGGSYLLSDLWKIVYSY</sequence>
<accession>A0A3G5A9Y9</accession>
<dbReference type="PANTHER" id="PTHR46586:SF3">
    <property type="entry name" value="ANKYRIN REPEAT-CONTAINING PROTEIN"/>
    <property type="match status" value="1"/>
</dbReference>
<evidence type="ECO:0000313" key="1">
    <source>
        <dbReference type="EMBL" id="AYV83011.1"/>
    </source>
</evidence>
<dbReference type="InterPro" id="IPR052050">
    <property type="entry name" value="SecEffector_AnkRepeat"/>
</dbReference>
<dbReference type="InterPro" id="IPR002110">
    <property type="entry name" value="Ankyrin_rpt"/>
</dbReference>
<dbReference type="InterPro" id="IPR036770">
    <property type="entry name" value="Ankyrin_rpt-contain_sf"/>
</dbReference>
<reference evidence="1" key="1">
    <citation type="submission" date="2018-10" db="EMBL/GenBank/DDBJ databases">
        <title>Hidden diversity of soil giant viruses.</title>
        <authorList>
            <person name="Schulz F."/>
            <person name="Alteio L."/>
            <person name="Goudeau D."/>
            <person name="Ryan E.M."/>
            <person name="Malmstrom R.R."/>
            <person name="Blanchard J."/>
            <person name="Woyke T."/>
        </authorList>
    </citation>
    <scope>NUCLEOTIDE SEQUENCE</scope>
    <source>
        <strain evidence="1">HYV1</strain>
    </source>
</reference>
<dbReference type="PANTHER" id="PTHR46586">
    <property type="entry name" value="ANKYRIN REPEAT-CONTAINING PROTEIN"/>
    <property type="match status" value="1"/>
</dbReference>
<name>A0A3G5A9Y9_9VIRU</name>
<dbReference type="Pfam" id="PF13637">
    <property type="entry name" value="Ank_4"/>
    <property type="match status" value="1"/>
</dbReference>
<gene>
    <name evidence="1" type="ORF">Hyperionvirus3_157</name>
</gene>
<protein>
    <submittedName>
        <fullName evidence="1">Uncharacterized protein</fullName>
    </submittedName>
</protein>
<dbReference type="EMBL" id="MK072385">
    <property type="protein sequence ID" value="AYV83011.1"/>
    <property type="molecule type" value="Genomic_DNA"/>
</dbReference>
<dbReference type="Gene3D" id="1.25.40.20">
    <property type="entry name" value="Ankyrin repeat-containing domain"/>
    <property type="match status" value="2"/>
</dbReference>
<organism evidence="1">
    <name type="scientific">Hyperionvirus sp</name>
    <dbReference type="NCBI Taxonomy" id="2487770"/>
    <lineage>
        <taxon>Viruses</taxon>
        <taxon>Varidnaviria</taxon>
        <taxon>Bamfordvirae</taxon>
        <taxon>Nucleocytoviricota</taxon>
        <taxon>Megaviricetes</taxon>
        <taxon>Imitervirales</taxon>
        <taxon>Mimiviridae</taxon>
        <taxon>Klosneuvirinae</taxon>
    </lineage>
</organism>
<dbReference type="Pfam" id="PF12796">
    <property type="entry name" value="Ank_2"/>
    <property type="match status" value="1"/>
</dbReference>
<dbReference type="SMART" id="SM00248">
    <property type="entry name" value="ANK"/>
    <property type="match status" value="5"/>
</dbReference>